<sequence>MILDSKILSFFTLVVLYSIICNAQFTRFEAIIHTNPENLDQVFIYAKKNGIVKLNEYVPMQLVNKDCKGEKCMYSADFAGFTLKFNKNVYIVSKNDVEAGPFNYDTLNSLECGDLSVRDCDFEAGFKVQHRNIKNKKTFANKAADRALPGPPKKPHKTKFKDRSTKGAKGAKITRKSKIATHKTTGINLSTVISNHRSEILTLTKSVSKKSMLRNHSNSKSKRIRTITRTKTLKLSISASN</sequence>
<feature type="chain" id="PRO_5012955180" evidence="2">
    <location>
        <begin position="24"/>
        <end position="241"/>
    </location>
</feature>
<evidence type="ECO:0000313" key="4">
    <source>
        <dbReference type="Proteomes" id="UP000188320"/>
    </source>
</evidence>
<evidence type="ECO:0000256" key="2">
    <source>
        <dbReference type="SAM" id="SignalP"/>
    </source>
</evidence>
<keyword evidence="4" id="KW-1185">Reference proteome</keyword>
<dbReference type="EMBL" id="LSSK01000419">
    <property type="protein sequence ID" value="OMH83406.1"/>
    <property type="molecule type" value="Genomic_DNA"/>
</dbReference>
<feature type="region of interest" description="Disordered" evidence="1">
    <location>
        <begin position="141"/>
        <end position="175"/>
    </location>
</feature>
<proteinExistence type="predicted"/>
<evidence type="ECO:0000313" key="3">
    <source>
        <dbReference type="EMBL" id="OMH83406.1"/>
    </source>
</evidence>
<organism evidence="3 4">
    <name type="scientific">Zancudomyces culisetae</name>
    <name type="common">Gut fungus</name>
    <name type="synonym">Smittium culisetae</name>
    <dbReference type="NCBI Taxonomy" id="1213189"/>
    <lineage>
        <taxon>Eukaryota</taxon>
        <taxon>Fungi</taxon>
        <taxon>Fungi incertae sedis</taxon>
        <taxon>Zoopagomycota</taxon>
        <taxon>Kickxellomycotina</taxon>
        <taxon>Harpellomycetes</taxon>
        <taxon>Harpellales</taxon>
        <taxon>Legeriomycetaceae</taxon>
        <taxon>Zancudomyces</taxon>
    </lineage>
</organism>
<dbReference type="AlphaFoldDB" id="A0A1R1PQZ8"/>
<keyword evidence="2" id="KW-0732">Signal</keyword>
<evidence type="ECO:0000256" key="1">
    <source>
        <dbReference type="SAM" id="MobiDB-lite"/>
    </source>
</evidence>
<protein>
    <submittedName>
        <fullName evidence="3">Uncharacterized protein</fullName>
    </submittedName>
</protein>
<feature type="signal peptide" evidence="2">
    <location>
        <begin position="1"/>
        <end position="23"/>
    </location>
</feature>
<accession>A0A1R1PQZ8</accession>
<dbReference type="Proteomes" id="UP000188320">
    <property type="component" value="Unassembled WGS sequence"/>
</dbReference>
<name>A0A1R1PQZ8_ZANCU</name>
<comment type="caution">
    <text evidence="3">The sequence shown here is derived from an EMBL/GenBank/DDBJ whole genome shotgun (WGS) entry which is preliminary data.</text>
</comment>
<reference evidence="4" key="1">
    <citation type="submission" date="2017-01" db="EMBL/GenBank/DDBJ databases">
        <authorList>
            <person name="Wang Y."/>
            <person name="White M."/>
            <person name="Kvist S."/>
            <person name="Moncalvo J.-M."/>
        </authorList>
    </citation>
    <scope>NUCLEOTIDE SEQUENCE [LARGE SCALE GENOMIC DNA]</scope>
    <source>
        <strain evidence="4">COL-18-3</strain>
    </source>
</reference>
<gene>
    <name evidence="3" type="ORF">AX774_g3093</name>
</gene>